<reference evidence="2 3" key="1">
    <citation type="submission" date="2024-04" db="EMBL/GenBank/DDBJ databases">
        <title>Phyllosticta paracitricarpa is synonymous to the EU quarantine fungus P. citricarpa based on phylogenomic analyses.</title>
        <authorList>
            <consortium name="Lawrence Berkeley National Laboratory"/>
            <person name="Van Ingen-Buijs V.A."/>
            <person name="Van Westerhoven A.C."/>
            <person name="Haridas S."/>
            <person name="Skiadas P."/>
            <person name="Martin F."/>
            <person name="Groenewald J.Z."/>
            <person name="Crous P.W."/>
            <person name="Seidl M.F."/>
        </authorList>
    </citation>
    <scope>NUCLEOTIDE SEQUENCE [LARGE SCALE GENOMIC DNA]</scope>
    <source>
        <strain evidence="2 3">CBS 122670</strain>
    </source>
</reference>
<organism evidence="2 3">
    <name type="scientific">Phyllosticta citricarpa</name>
    <dbReference type="NCBI Taxonomy" id="55181"/>
    <lineage>
        <taxon>Eukaryota</taxon>
        <taxon>Fungi</taxon>
        <taxon>Dikarya</taxon>
        <taxon>Ascomycota</taxon>
        <taxon>Pezizomycotina</taxon>
        <taxon>Dothideomycetes</taxon>
        <taxon>Dothideomycetes incertae sedis</taxon>
        <taxon>Botryosphaeriales</taxon>
        <taxon>Phyllostictaceae</taxon>
        <taxon>Phyllosticta</taxon>
    </lineage>
</organism>
<feature type="transmembrane region" description="Helical" evidence="1">
    <location>
        <begin position="75"/>
        <end position="95"/>
    </location>
</feature>
<dbReference type="Proteomes" id="UP001365128">
    <property type="component" value="Unassembled WGS sequence"/>
</dbReference>
<keyword evidence="1" id="KW-0812">Transmembrane</keyword>
<evidence type="ECO:0000256" key="1">
    <source>
        <dbReference type="SAM" id="Phobius"/>
    </source>
</evidence>
<comment type="caution">
    <text evidence="2">The sequence shown here is derived from an EMBL/GenBank/DDBJ whole genome shotgun (WGS) entry which is preliminary data.</text>
</comment>
<keyword evidence="1" id="KW-1133">Transmembrane helix</keyword>
<sequence>MTTPRLTPPWHRSVGQSRIHGETSILTTIEDLAMSESIKLPARSCNDDGQRIKLITAVLHSQASPLTLATSFVDMVLKLFLIFAMCIILASAAALPGAEKLRYAMPESPAFTIAEETSSLVTPSSLVVPSSRSMIGVMLAAQVAVTPTPTERILAVTPKSRTTTSKSSKITSGSEDCIEQFVCIDYINTCGMRYGGCHDICKPTSYTDPGCPKTKRPCFRPGACI</sequence>
<keyword evidence="1" id="KW-0472">Membrane</keyword>
<evidence type="ECO:0000313" key="3">
    <source>
        <dbReference type="Proteomes" id="UP001365128"/>
    </source>
</evidence>
<name>A0ABR1LS54_9PEZI</name>
<evidence type="ECO:0000313" key="2">
    <source>
        <dbReference type="EMBL" id="KAK7538002.1"/>
    </source>
</evidence>
<proteinExistence type="predicted"/>
<dbReference type="EMBL" id="JBBPDW010000031">
    <property type="protein sequence ID" value="KAK7538002.1"/>
    <property type="molecule type" value="Genomic_DNA"/>
</dbReference>
<keyword evidence="3" id="KW-1185">Reference proteome</keyword>
<gene>
    <name evidence="2" type="ORF">IWX46DRAFT_238753</name>
</gene>
<protein>
    <submittedName>
        <fullName evidence="2">Uncharacterized protein</fullName>
    </submittedName>
</protein>
<accession>A0ABR1LS54</accession>